<sequence length="98" mass="10820">MAKGYWIAQVDVEDTERYGEYSALIDATLAPFGGRFLVRGGRREDVEGVTRQRAILIEFDSYEQALACYRSDAYQAIIPLRAGAAMADIVVVEGEGAR</sequence>
<reference evidence="2 3" key="1">
    <citation type="submission" date="2019-07" db="EMBL/GenBank/DDBJ databases">
        <title>Full genome sequence of Devosia sp. Gsoil 520.</title>
        <authorList>
            <person name="Im W.-T."/>
        </authorList>
    </citation>
    <scope>NUCLEOTIDE SEQUENCE [LARGE SCALE GENOMIC DNA]</scope>
    <source>
        <strain evidence="2 3">Gsoil 520</strain>
    </source>
</reference>
<organism evidence="2 3">
    <name type="scientific">Devosia ginsengisoli</name>
    <dbReference type="NCBI Taxonomy" id="400770"/>
    <lineage>
        <taxon>Bacteria</taxon>
        <taxon>Pseudomonadati</taxon>
        <taxon>Pseudomonadota</taxon>
        <taxon>Alphaproteobacteria</taxon>
        <taxon>Hyphomicrobiales</taxon>
        <taxon>Devosiaceae</taxon>
        <taxon>Devosia</taxon>
    </lineage>
</organism>
<dbReference type="KEGG" id="dea:FPZ08_08275"/>
<evidence type="ECO:0000313" key="2">
    <source>
        <dbReference type="EMBL" id="QDZ10748.1"/>
    </source>
</evidence>
<feature type="domain" description="DUF1330" evidence="1">
    <location>
        <begin position="3"/>
        <end position="94"/>
    </location>
</feature>
<evidence type="ECO:0000313" key="3">
    <source>
        <dbReference type="Proteomes" id="UP000315364"/>
    </source>
</evidence>
<dbReference type="InterPro" id="IPR010753">
    <property type="entry name" value="DUF1330"/>
</dbReference>
<keyword evidence="3" id="KW-1185">Reference proteome</keyword>
<dbReference type="RefSeq" id="WP_146289534.1">
    <property type="nucleotide sequence ID" value="NZ_CP042304.1"/>
</dbReference>
<dbReference type="PANTHER" id="PTHR41521">
    <property type="match status" value="1"/>
</dbReference>
<proteinExistence type="predicted"/>
<dbReference type="OrthoDB" id="9806380at2"/>
<dbReference type="Pfam" id="PF07045">
    <property type="entry name" value="DUF1330"/>
    <property type="match status" value="1"/>
</dbReference>
<dbReference type="AlphaFoldDB" id="A0A5B8LR78"/>
<dbReference type="SUPFAM" id="SSF54909">
    <property type="entry name" value="Dimeric alpha+beta barrel"/>
    <property type="match status" value="1"/>
</dbReference>
<dbReference type="Proteomes" id="UP000315364">
    <property type="component" value="Chromosome"/>
</dbReference>
<dbReference type="Gene3D" id="3.30.70.100">
    <property type="match status" value="1"/>
</dbReference>
<evidence type="ECO:0000259" key="1">
    <source>
        <dbReference type="Pfam" id="PF07045"/>
    </source>
</evidence>
<name>A0A5B8LR78_9HYPH</name>
<dbReference type="PANTHER" id="PTHR41521:SF4">
    <property type="entry name" value="BLR0684 PROTEIN"/>
    <property type="match status" value="1"/>
</dbReference>
<gene>
    <name evidence="2" type="ORF">FPZ08_08275</name>
</gene>
<accession>A0A5B8LR78</accession>
<protein>
    <submittedName>
        <fullName evidence="2">DUF1330 domain-containing protein</fullName>
    </submittedName>
</protein>
<dbReference type="InterPro" id="IPR011008">
    <property type="entry name" value="Dimeric_a/b-barrel"/>
</dbReference>
<dbReference type="EMBL" id="CP042304">
    <property type="protein sequence ID" value="QDZ10748.1"/>
    <property type="molecule type" value="Genomic_DNA"/>
</dbReference>